<dbReference type="GO" id="GO:0015562">
    <property type="term" value="F:efflux transmembrane transporter activity"/>
    <property type="evidence" value="ECO:0007669"/>
    <property type="project" value="InterPro"/>
</dbReference>
<dbReference type="PANTHER" id="PTHR30203">
    <property type="entry name" value="OUTER MEMBRANE CATION EFFLUX PROTEIN"/>
    <property type="match status" value="1"/>
</dbReference>
<keyword evidence="2" id="KW-0449">Lipoprotein</keyword>
<evidence type="ECO:0000256" key="2">
    <source>
        <dbReference type="RuleBase" id="RU362097"/>
    </source>
</evidence>
<dbReference type="NCBIfam" id="TIGR01845">
    <property type="entry name" value="outer_NodT"/>
    <property type="match status" value="1"/>
</dbReference>
<dbReference type="Gene3D" id="1.20.1600.10">
    <property type="entry name" value="Outer membrane efflux proteins (OEP)"/>
    <property type="match status" value="1"/>
</dbReference>
<keyword evidence="5" id="KW-1185">Reference proteome</keyword>
<evidence type="ECO:0000256" key="1">
    <source>
        <dbReference type="ARBA" id="ARBA00007613"/>
    </source>
</evidence>
<feature type="compositionally biased region" description="Acidic residues" evidence="3">
    <location>
        <begin position="530"/>
        <end position="548"/>
    </location>
</feature>
<comment type="similarity">
    <text evidence="1 2">Belongs to the outer membrane factor (OMF) (TC 1.B.17) family.</text>
</comment>
<dbReference type="SUPFAM" id="SSF56954">
    <property type="entry name" value="Outer membrane efflux proteins (OEP)"/>
    <property type="match status" value="1"/>
</dbReference>
<gene>
    <name evidence="4" type="primary">oprM</name>
    <name evidence="4" type="ORF">Q31b_17170</name>
</gene>
<feature type="compositionally biased region" description="Acidic residues" evidence="3">
    <location>
        <begin position="572"/>
        <end position="581"/>
    </location>
</feature>
<feature type="region of interest" description="Disordered" evidence="3">
    <location>
        <begin position="518"/>
        <end position="581"/>
    </location>
</feature>
<keyword evidence="2" id="KW-1134">Transmembrane beta strand</keyword>
<comment type="subcellular location">
    <subcellularLocation>
        <location evidence="2">Cell membrane</location>
        <topology evidence="2">Lipid-anchor</topology>
    </subcellularLocation>
</comment>
<comment type="caution">
    <text evidence="4">The sequence shown here is derived from an EMBL/GenBank/DDBJ whole genome shotgun (WGS) entry which is preliminary data.</text>
</comment>
<dbReference type="Pfam" id="PF02321">
    <property type="entry name" value="OEP"/>
    <property type="match status" value="2"/>
</dbReference>
<dbReference type="EMBL" id="SJPY01000002">
    <property type="protein sequence ID" value="TWU44181.1"/>
    <property type="molecule type" value="Genomic_DNA"/>
</dbReference>
<keyword evidence="2" id="KW-0472">Membrane</keyword>
<evidence type="ECO:0000313" key="4">
    <source>
        <dbReference type="EMBL" id="TWU44181.1"/>
    </source>
</evidence>
<name>A0A5C6E8Z0_9BACT</name>
<keyword evidence="2" id="KW-0812">Transmembrane</keyword>
<dbReference type="Proteomes" id="UP000315471">
    <property type="component" value="Unassembled WGS sequence"/>
</dbReference>
<dbReference type="InterPro" id="IPR010131">
    <property type="entry name" value="MdtP/NodT-like"/>
</dbReference>
<accession>A0A5C6E8Z0</accession>
<reference evidence="4 5" key="1">
    <citation type="submission" date="2019-02" db="EMBL/GenBank/DDBJ databases">
        <title>Deep-cultivation of Planctomycetes and their phenomic and genomic characterization uncovers novel biology.</title>
        <authorList>
            <person name="Wiegand S."/>
            <person name="Jogler M."/>
            <person name="Boedeker C."/>
            <person name="Pinto D."/>
            <person name="Vollmers J."/>
            <person name="Rivas-Marin E."/>
            <person name="Kohn T."/>
            <person name="Peeters S.H."/>
            <person name="Heuer A."/>
            <person name="Rast P."/>
            <person name="Oberbeckmann S."/>
            <person name="Bunk B."/>
            <person name="Jeske O."/>
            <person name="Meyerdierks A."/>
            <person name="Storesund J.E."/>
            <person name="Kallscheuer N."/>
            <person name="Luecker S."/>
            <person name="Lage O.M."/>
            <person name="Pohl T."/>
            <person name="Merkel B.J."/>
            <person name="Hornburger P."/>
            <person name="Mueller R.-W."/>
            <person name="Bruemmer F."/>
            <person name="Labrenz M."/>
            <person name="Spormann A.M."/>
            <person name="Op Den Camp H."/>
            <person name="Overmann J."/>
            <person name="Amann R."/>
            <person name="Jetten M.S.M."/>
            <person name="Mascher T."/>
            <person name="Medema M.H."/>
            <person name="Devos D.P."/>
            <person name="Kaster A.-K."/>
            <person name="Ovreas L."/>
            <person name="Rohde M."/>
            <person name="Galperin M.Y."/>
            <person name="Jogler C."/>
        </authorList>
    </citation>
    <scope>NUCLEOTIDE SEQUENCE [LARGE SCALE GENOMIC DNA]</scope>
    <source>
        <strain evidence="4 5">Q31b</strain>
    </source>
</reference>
<dbReference type="InterPro" id="IPR003423">
    <property type="entry name" value="OMP_efflux"/>
</dbReference>
<sequence>MLRFKEKRPARPGCARRRRMTARKSLRIALIGFATMFTGCAHTGSLRNYVDNGYKVGPEYCKPAAPIADTWIDEYDQRVRAELPNYADWWASFNDPILDGLMEQTYQQNLSVKSAGLRVLQARYLRAIAIGGLFPQQQEASGSFTQVGISENIVNSPPNHWYGTGALGLSAAWEVDFWGKFRRNIESADASLDASVEDYDNVLLSLLSETAATYIDLRTAQQQLQYAQDNVKIQEQSLNYAEVRFKSGAVTELDVTQAQTVLSNTQQSIPLYESQVRSANNRLCVLLGIPTRDLTPELGAGPIPTPPADIVVGVPANLLRRRPDVRAAERQVAAQSAAIGVAAADLLPHFSIVGSIALESENFSDLFKSSSVGGGISPGFNWDILNYGRLVNNVNLQNASFQQLAVDYQQTVLQANSEVENGINQFLKSLDRLRYANQAVTASQKSVDLALAQYRSGATDFNRVYNLQGALVQAQNTLASVQSDAAQAMVATYKALGGGWEIRYGIRRGPLAMIEEFSKDDSYPTTTDEGNSDLEVTLEQDEPAETDEDAGKSDGKDSADDDEDRMLPPVPTDDELELLKG</sequence>
<dbReference type="Gene3D" id="2.20.200.10">
    <property type="entry name" value="Outer membrane efflux proteins (OEP)"/>
    <property type="match status" value="1"/>
</dbReference>
<keyword evidence="2" id="KW-0564">Palmitate</keyword>
<evidence type="ECO:0000256" key="3">
    <source>
        <dbReference type="SAM" id="MobiDB-lite"/>
    </source>
</evidence>
<dbReference type="GO" id="GO:0005886">
    <property type="term" value="C:plasma membrane"/>
    <property type="evidence" value="ECO:0007669"/>
    <property type="project" value="UniProtKB-SubCell"/>
</dbReference>
<proteinExistence type="inferred from homology"/>
<evidence type="ECO:0000313" key="5">
    <source>
        <dbReference type="Proteomes" id="UP000315471"/>
    </source>
</evidence>
<protein>
    <submittedName>
        <fullName evidence="4">Outer membrane protein OprM</fullName>
    </submittedName>
</protein>
<organism evidence="4 5">
    <name type="scientific">Novipirellula aureliae</name>
    <dbReference type="NCBI Taxonomy" id="2527966"/>
    <lineage>
        <taxon>Bacteria</taxon>
        <taxon>Pseudomonadati</taxon>
        <taxon>Planctomycetota</taxon>
        <taxon>Planctomycetia</taxon>
        <taxon>Pirellulales</taxon>
        <taxon>Pirellulaceae</taxon>
        <taxon>Novipirellula</taxon>
    </lineage>
</organism>
<dbReference type="AlphaFoldDB" id="A0A5C6E8Z0"/>
<feature type="compositionally biased region" description="Basic and acidic residues" evidence="3">
    <location>
        <begin position="549"/>
        <end position="558"/>
    </location>
</feature>